<evidence type="ECO:0000313" key="8">
    <source>
        <dbReference type="EMBL" id="KIY71463.1"/>
    </source>
</evidence>
<sequence length="371" mass="42711">MISIVAPGGYSSSSCGYCSPAGERSTEDTFRIYASCTALQLSCAVYQQMIDRNWRRSGTWCYRPDLKRSCCPLYTIKLDVSEFKPSKSQRKLVNRWNRFVMNGADEDVAMDPRCVVDLHQRIVERPTLYHSQPARAKGKKAAEFIWPAAIHASEQAFAEEPVHDFQVELEPSSYTQEKFDLYRRYQEDIHNDHKDNPSGFKRFLVSSPLRPEPIPYMHEPPAHLPKQYGSYHQLYRLDGKLIAMSIVDILPSCVSSVYFVYDKSWENYSMGKLSALREISLAREIREAGVTSMGYLYLGYYVHSCQKMRYKGEYSPSYLADPITYGWYPLDQCKKVLDKNRYACFSIPEACTNEPAPSEGRETILAIPHWP</sequence>
<dbReference type="STRING" id="1314674.A0A0D7BLN1"/>
<comment type="function">
    <text evidence="5">Involved in the post-translational conjugation of arginine to the N-terminal aspartate or glutamate of a protein. This arginylation is required for degradation of the protein via the ubiquitin pathway.</text>
</comment>
<evidence type="ECO:0000256" key="2">
    <source>
        <dbReference type="ARBA" id="ARBA00022679"/>
    </source>
</evidence>
<evidence type="ECO:0000259" key="6">
    <source>
        <dbReference type="Pfam" id="PF04376"/>
    </source>
</evidence>
<dbReference type="InterPro" id="IPR007472">
    <property type="entry name" value="N-end_Aminoacyl_Trfase_C"/>
</dbReference>
<accession>A0A0D7BLN1</accession>
<evidence type="ECO:0000256" key="5">
    <source>
        <dbReference type="PIRNR" id="PIRNR037207"/>
    </source>
</evidence>
<dbReference type="InterPro" id="IPR017137">
    <property type="entry name" value="Arg-tRNA-P_Trfase_1_euk"/>
</dbReference>
<dbReference type="GO" id="GO:0005737">
    <property type="term" value="C:cytoplasm"/>
    <property type="evidence" value="ECO:0007669"/>
    <property type="project" value="TreeGrafter"/>
</dbReference>
<reference evidence="8 9" key="1">
    <citation type="journal article" date="2015" name="Fungal Genet. Biol.">
        <title>Evolution of novel wood decay mechanisms in Agaricales revealed by the genome sequences of Fistulina hepatica and Cylindrobasidium torrendii.</title>
        <authorList>
            <person name="Floudas D."/>
            <person name="Held B.W."/>
            <person name="Riley R."/>
            <person name="Nagy L.G."/>
            <person name="Koehler G."/>
            <person name="Ransdell A.S."/>
            <person name="Younus H."/>
            <person name="Chow J."/>
            <person name="Chiniquy J."/>
            <person name="Lipzen A."/>
            <person name="Tritt A."/>
            <person name="Sun H."/>
            <person name="Haridas S."/>
            <person name="LaButti K."/>
            <person name="Ohm R.A."/>
            <person name="Kues U."/>
            <person name="Blanchette R.A."/>
            <person name="Grigoriev I.V."/>
            <person name="Minto R.E."/>
            <person name="Hibbett D.S."/>
        </authorList>
    </citation>
    <scope>NUCLEOTIDE SEQUENCE [LARGE SCALE GENOMIC DNA]</scope>
    <source>
        <strain evidence="8 9">FP15055 ss-10</strain>
    </source>
</reference>
<comment type="similarity">
    <text evidence="1 5">Belongs to the R-transferase family.</text>
</comment>
<keyword evidence="4 5" id="KW-0012">Acyltransferase</keyword>
<evidence type="ECO:0000256" key="4">
    <source>
        <dbReference type="ARBA" id="ARBA00023315"/>
    </source>
</evidence>
<gene>
    <name evidence="8" type="ORF">CYLTODRAFT_429499</name>
</gene>
<dbReference type="PANTHER" id="PTHR21367:SF1">
    <property type="entry name" value="ARGINYL-TRNA--PROTEIN TRANSFERASE 1"/>
    <property type="match status" value="1"/>
</dbReference>
<keyword evidence="9" id="KW-1185">Reference proteome</keyword>
<evidence type="ECO:0000313" key="9">
    <source>
        <dbReference type="Proteomes" id="UP000054007"/>
    </source>
</evidence>
<feature type="domain" description="N-end rule aminoacyl transferase C-terminal" evidence="7">
    <location>
        <begin position="177"/>
        <end position="320"/>
    </location>
</feature>
<comment type="catalytic activity">
    <reaction evidence="5">
        <text>an N-terminal L-alpha-aminoacyl-[protein] + L-arginyl-tRNA(Arg) = an N-terminal L-arginyl-L-aminoacyl-[protein] + tRNA(Arg) + H(+)</text>
        <dbReference type="Rhea" id="RHEA:10208"/>
        <dbReference type="Rhea" id="RHEA-COMP:9658"/>
        <dbReference type="Rhea" id="RHEA-COMP:9673"/>
        <dbReference type="Rhea" id="RHEA-COMP:10636"/>
        <dbReference type="Rhea" id="RHEA-COMP:10638"/>
        <dbReference type="ChEBI" id="CHEBI:15378"/>
        <dbReference type="ChEBI" id="CHEBI:78442"/>
        <dbReference type="ChEBI" id="CHEBI:78513"/>
        <dbReference type="ChEBI" id="CHEBI:78597"/>
        <dbReference type="ChEBI" id="CHEBI:83562"/>
        <dbReference type="EC" id="2.3.2.8"/>
    </reaction>
</comment>
<dbReference type="Pfam" id="PF04377">
    <property type="entry name" value="ATE_C"/>
    <property type="match status" value="1"/>
</dbReference>
<protein>
    <recommendedName>
        <fullName evidence="5">Arginyl-tRNA--protein transferase 1</fullName>
        <shortName evidence="5">Arginyltransferase 1</shortName>
        <shortName evidence="5">R-transferase 1</shortName>
        <ecNumber evidence="5">2.3.2.8</ecNumber>
    </recommendedName>
    <alternativeName>
        <fullName evidence="5">Arginine-tRNA--protein transferase 1</fullName>
    </alternativeName>
</protein>
<dbReference type="PANTHER" id="PTHR21367">
    <property type="entry name" value="ARGININE-TRNA-PROTEIN TRANSFERASE 1"/>
    <property type="match status" value="1"/>
</dbReference>
<name>A0A0D7BLN1_9AGAR</name>
<organism evidence="8 9">
    <name type="scientific">Cylindrobasidium torrendii FP15055 ss-10</name>
    <dbReference type="NCBI Taxonomy" id="1314674"/>
    <lineage>
        <taxon>Eukaryota</taxon>
        <taxon>Fungi</taxon>
        <taxon>Dikarya</taxon>
        <taxon>Basidiomycota</taxon>
        <taxon>Agaricomycotina</taxon>
        <taxon>Agaricomycetes</taxon>
        <taxon>Agaricomycetidae</taxon>
        <taxon>Agaricales</taxon>
        <taxon>Marasmiineae</taxon>
        <taxon>Physalacriaceae</taxon>
        <taxon>Cylindrobasidium</taxon>
    </lineage>
</organism>
<dbReference type="PIRSF" id="PIRSF037207">
    <property type="entry name" value="ATE1_euk"/>
    <property type="match status" value="1"/>
</dbReference>
<keyword evidence="2 5" id="KW-0808">Transferase</keyword>
<dbReference type="GO" id="GO:0004057">
    <property type="term" value="F:arginyl-tRNA--protein transferase activity"/>
    <property type="evidence" value="ECO:0007669"/>
    <property type="project" value="UniProtKB-EC"/>
</dbReference>
<dbReference type="EMBL" id="KN880454">
    <property type="protein sequence ID" value="KIY71463.1"/>
    <property type="molecule type" value="Genomic_DNA"/>
</dbReference>
<evidence type="ECO:0000256" key="1">
    <source>
        <dbReference type="ARBA" id="ARBA00009991"/>
    </source>
</evidence>
<dbReference type="OrthoDB" id="74183at2759"/>
<evidence type="ECO:0000259" key="7">
    <source>
        <dbReference type="Pfam" id="PF04377"/>
    </source>
</evidence>
<evidence type="ECO:0000256" key="3">
    <source>
        <dbReference type="ARBA" id="ARBA00022786"/>
    </source>
</evidence>
<proteinExistence type="inferred from homology"/>
<dbReference type="AlphaFoldDB" id="A0A0D7BLN1"/>
<dbReference type="Proteomes" id="UP000054007">
    <property type="component" value="Unassembled WGS sequence"/>
</dbReference>
<dbReference type="Pfam" id="PF04376">
    <property type="entry name" value="ATE_N"/>
    <property type="match status" value="1"/>
</dbReference>
<dbReference type="InterPro" id="IPR030700">
    <property type="entry name" value="N-end_Aminoacyl_Trfase"/>
</dbReference>
<dbReference type="EC" id="2.3.2.8" evidence="5"/>
<dbReference type="InterPro" id="IPR016181">
    <property type="entry name" value="Acyl_CoA_acyltransferase"/>
</dbReference>
<dbReference type="SUPFAM" id="SSF55729">
    <property type="entry name" value="Acyl-CoA N-acyltransferases (Nat)"/>
    <property type="match status" value="1"/>
</dbReference>
<dbReference type="InterPro" id="IPR007471">
    <property type="entry name" value="N-end_Aminoacyl_Trfase_N"/>
</dbReference>
<keyword evidence="3 5" id="KW-0833">Ubl conjugation pathway</keyword>
<feature type="domain" description="N-end aminoacyl transferase N-terminal" evidence="6">
    <location>
        <begin position="13"/>
        <end position="91"/>
    </location>
</feature>